<organism evidence="1 2">
    <name type="scientific">Antiquaquibacter soli</name>
    <dbReference type="NCBI Taxonomy" id="3064523"/>
    <lineage>
        <taxon>Bacteria</taxon>
        <taxon>Bacillati</taxon>
        <taxon>Actinomycetota</taxon>
        <taxon>Actinomycetes</taxon>
        <taxon>Micrococcales</taxon>
        <taxon>Microbacteriaceae</taxon>
        <taxon>Antiquaquibacter</taxon>
    </lineage>
</organism>
<dbReference type="RefSeq" id="WP_305002487.1">
    <property type="nucleotide sequence ID" value="NZ_JAUQUB010000001.1"/>
</dbReference>
<proteinExistence type="predicted"/>
<evidence type="ECO:0000313" key="1">
    <source>
        <dbReference type="EMBL" id="MDO7882103.1"/>
    </source>
</evidence>
<dbReference type="Proteomes" id="UP001241072">
    <property type="component" value="Unassembled WGS sequence"/>
</dbReference>
<accession>A0ABT9BM61</accession>
<evidence type="ECO:0000313" key="2">
    <source>
        <dbReference type="Proteomes" id="UP001241072"/>
    </source>
</evidence>
<dbReference type="EMBL" id="JAUQUB010000001">
    <property type="protein sequence ID" value="MDO7882103.1"/>
    <property type="molecule type" value="Genomic_DNA"/>
</dbReference>
<name>A0ABT9BM61_9MICO</name>
<gene>
    <name evidence="1" type="ORF">Q5716_07675</name>
</gene>
<keyword evidence="2" id="KW-1185">Reference proteome</keyword>
<evidence type="ECO:0008006" key="3">
    <source>
        <dbReference type="Google" id="ProtNLM"/>
    </source>
</evidence>
<comment type="caution">
    <text evidence="1">The sequence shown here is derived from an EMBL/GenBank/DDBJ whole genome shotgun (WGS) entry which is preliminary data.</text>
</comment>
<sequence>MARRTLLLDVDATLLIDTVDPVLEYASYKGSGDYSGTPVPAGARELEITDPHGRDRSVIVLESALDALRTQAAAGVDIVWHSNWLAAPAQLESLSQNISLDSVVRFPLEMELAAPVEFPDPYRPRPPFWDDWRVRTIIARAATLASGDDLVVASVDIDLSVSSVAEGIRRRSGNPSPLLGSIPTTRMSGLDAAALATWTPTREHVGTWHRRS</sequence>
<reference evidence="1 2" key="1">
    <citation type="submission" date="2023-07" db="EMBL/GenBank/DDBJ databases">
        <title>Protaetiibacter sp. nov WY-16 isolated from soil.</title>
        <authorList>
            <person name="Liu B."/>
            <person name="Wan Y."/>
        </authorList>
    </citation>
    <scope>NUCLEOTIDE SEQUENCE [LARGE SCALE GENOMIC DNA]</scope>
    <source>
        <strain evidence="1 2">WY-16</strain>
    </source>
</reference>
<protein>
    <recommendedName>
        <fullName evidence="3">HAD family hydrolase</fullName>
    </recommendedName>
</protein>